<dbReference type="EMBL" id="CP013355">
    <property type="protein sequence ID" value="AMC11018.1"/>
    <property type="molecule type" value="Genomic_DNA"/>
</dbReference>
<dbReference type="RefSeq" id="WP_068207897.1">
    <property type="nucleotide sequence ID" value="NZ_CP013355.1"/>
</dbReference>
<evidence type="ECO:0000259" key="8">
    <source>
        <dbReference type="PROSITE" id="PS50253"/>
    </source>
</evidence>
<dbReference type="STRING" id="1622118.Lupro_07045"/>
<dbReference type="PATRIC" id="fig|1622118.3.peg.1456"/>
<dbReference type="PROSITE" id="PS50253">
    <property type="entry name" value="COX3"/>
    <property type="match status" value="1"/>
</dbReference>
<dbReference type="Pfam" id="PF00510">
    <property type="entry name" value="COX3"/>
    <property type="match status" value="1"/>
</dbReference>
<gene>
    <name evidence="9" type="ORF">Lupro_07045</name>
</gene>
<dbReference type="GO" id="GO:0019646">
    <property type="term" value="P:aerobic electron transport chain"/>
    <property type="evidence" value="ECO:0007669"/>
    <property type="project" value="InterPro"/>
</dbReference>
<evidence type="ECO:0000256" key="5">
    <source>
        <dbReference type="ARBA" id="ARBA00023136"/>
    </source>
</evidence>
<feature type="transmembrane region" description="Helical" evidence="7">
    <location>
        <begin position="165"/>
        <end position="192"/>
    </location>
</feature>
<sequence length="193" mass="22442">MKETLDQELKQARRKSAKPMLWISMISMTMMFAGLTSAYVVSRKRSDWVSFDLPNAFYISTIIIVLSSITFLLAKNFIRKDNRQLTTLFLVLTLLLGIGFVFFQFEGFKELFDSGLFFAGEYSTVKSSFIYGITLAHLAHIIAGIIVLVIVIYNHLIKKYSSKNFLGLELGAIFWHFVDILWIYLFFFFYFIR</sequence>
<keyword evidence="4 7" id="KW-1133">Transmembrane helix</keyword>
<dbReference type="PANTHER" id="PTHR11403:SF10">
    <property type="entry name" value="CYTOCHROME C OXIDASE"/>
    <property type="match status" value="1"/>
</dbReference>
<dbReference type="OrthoDB" id="679789at2"/>
<evidence type="ECO:0000256" key="1">
    <source>
        <dbReference type="ARBA" id="ARBA00004141"/>
    </source>
</evidence>
<evidence type="ECO:0000313" key="10">
    <source>
        <dbReference type="Proteomes" id="UP000059672"/>
    </source>
</evidence>
<dbReference type="InterPro" id="IPR035973">
    <property type="entry name" value="Cyt_c_oxidase_su3-like_sf"/>
</dbReference>
<organism evidence="9 10">
    <name type="scientific">Lutibacter profundi</name>
    <dbReference type="NCBI Taxonomy" id="1622118"/>
    <lineage>
        <taxon>Bacteria</taxon>
        <taxon>Pseudomonadati</taxon>
        <taxon>Bacteroidota</taxon>
        <taxon>Flavobacteriia</taxon>
        <taxon>Flavobacteriales</taxon>
        <taxon>Flavobacteriaceae</taxon>
        <taxon>Lutibacter</taxon>
    </lineage>
</organism>
<dbReference type="SUPFAM" id="SSF81452">
    <property type="entry name" value="Cytochrome c oxidase subunit III-like"/>
    <property type="match status" value="1"/>
</dbReference>
<feature type="domain" description="Heme-copper oxidase subunit III family profile" evidence="8">
    <location>
        <begin position="1"/>
        <end position="193"/>
    </location>
</feature>
<keyword evidence="3 6" id="KW-0812">Transmembrane</keyword>
<comment type="subcellular location">
    <subcellularLocation>
        <location evidence="6">Cell membrane</location>
        <topology evidence="6">Multi-pass membrane protein</topology>
    </subcellularLocation>
    <subcellularLocation>
        <location evidence="1">Membrane</location>
        <topology evidence="1">Multi-pass membrane protein</topology>
    </subcellularLocation>
</comment>
<evidence type="ECO:0000313" key="9">
    <source>
        <dbReference type="EMBL" id="AMC11018.1"/>
    </source>
</evidence>
<dbReference type="KEGG" id="lut:Lupro_07045"/>
<evidence type="ECO:0000256" key="2">
    <source>
        <dbReference type="ARBA" id="ARBA00010581"/>
    </source>
</evidence>
<feature type="transmembrane region" description="Helical" evidence="7">
    <location>
        <begin position="53"/>
        <end position="73"/>
    </location>
</feature>
<comment type="similarity">
    <text evidence="2 6">Belongs to the cytochrome c oxidase subunit 3 family.</text>
</comment>
<proteinExistence type="inferred from homology"/>
<evidence type="ECO:0000256" key="7">
    <source>
        <dbReference type="SAM" id="Phobius"/>
    </source>
</evidence>
<keyword evidence="5 7" id="KW-0472">Membrane</keyword>
<feature type="transmembrane region" description="Helical" evidence="7">
    <location>
        <begin position="129"/>
        <end position="153"/>
    </location>
</feature>
<dbReference type="InterPro" id="IPR000298">
    <property type="entry name" value="Cyt_c_oxidase-like_su3"/>
</dbReference>
<name>A0A0X8G7D1_9FLAO</name>
<keyword evidence="10" id="KW-1185">Reference proteome</keyword>
<dbReference type="InterPro" id="IPR013833">
    <property type="entry name" value="Cyt_c_oxidase_su3_a-hlx"/>
</dbReference>
<dbReference type="AlphaFoldDB" id="A0A0X8G7D1"/>
<evidence type="ECO:0000256" key="3">
    <source>
        <dbReference type="ARBA" id="ARBA00022692"/>
    </source>
</evidence>
<dbReference type="PANTHER" id="PTHR11403">
    <property type="entry name" value="CYTOCHROME C OXIDASE SUBUNIT III"/>
    <property type="match status" value="1"/>
</dbReference>
<dbReference type="Proteomes" id="UP000059672">
    <property type="component" value="Chromosome"/>
</dbReference>
<evidence type="ECO:0000256" key="4">
    <source>
        <dbReference type="ARBA" id="ARBA00022989"/>
    </source>
</evidence>
<feature type="transmembrane region" description="Helical" evidence="7">
    <location>
        <begin position="85"/>
        <end position="105"/>
    </location>
</feature>
<evidence type="ECO:0000256" key="6">
    <source>
        <dbReference type="RuleBase" id="RU003376"/>
    </source>
</evidence>
<dbReference type="Gene3D" id="1.20.120.80">
    <property type="entry name" value="Cytochrome c oxidase, subunit III, four-helix bundle"/>
    <property type="match status" value="1"/>
</dbReference>
<reference evidence="10" key="1">
    <citation type="submission" date="2015-12" db="EMBL/GenBank/DDBJ databases">
        <title>Complete genome sequence of Lutibacter profundus strain LP1.</title>
        <authorList>
            <person name="Wissuwa J."/>
            <person name="Le Moine Bauer S."/>
            <person name="Stokke R."/>
            <person name="Dahle H."/>
            <person name="Steen I.H."/>
        </authorList>
    </citation>
    <scope>NUCLEOTIDE SEQUENCE [LARGE SCALE GENOMIC DNA]</scope>
    <source>
        <strain evidence="10">LP1</strain>
    </source>
</reference>
<reference evidence="9 10" key="2">
    <citation type="journal article" date="2016" name="Int. J. Syst. Evol. Microbiol.">
        <title>Lutibacter profundi sp. nov., isolated from a deep-sea hydrothermal system on the Arctic Mid-Ocean Ridge and emended description of the genus Lutibacter.</title>
        <authorList>
            <person name="Le Moine Bauer S."/>
            <person name="Roalkvam I."/>
            <person name="Steen I.H."/>
            <person name="Dahle H."/>
        </authorList>
    </citation>
    <scope>NUCLEOTIDE SEQUENCE [LARGE SCALE GENOMIC DNA]</scope>
    <source>
        <strain evidence="9 10">LP1</strain>
    </source>
</reference>
<dbReference type="GO" id="GO:0004129">
    <property type="term" value="F:cytochrome-c oxidase activity"/>
    <property type="evidence" value="ECO:0007669"/>
    <property type="project" value="InterPro"/>
</dbReference>
<accession>A0A0X8G7D1</accession>
<dbReference type="GO" id="GO:0005886">
    <property type="term" value="C:plasma membrane"/>
    <property type="evidence" value="ECO:0007669"/>
    <property type="project" value="UniProtKB-SubCell"/>
</dbReference>
<feature type="transmembrane region" description="Helical" evidence="7">
    <location>
        <begin position="21"/>
        <end position="41"/>
    </location>
</feature>
<dbReference type="InterPro" id="IPR024791">
    <property type="entry name" value="Cyt_c/ubiquinol_Oxase_su3"/>
</dbReference>
<protein>
    <submittedName>
        <fullName evidence="9">Cytochrome oxidase subunit III</fullName>
    </submittedName>
</protein>